<proteinExistence type="predicted"/>
<dbReference type="AlphaFoldDB" id="Q8LQD1"/>
<reference evidence="1" key="1">
    <citation type="journal article" date="2002" name="Nature">
        <title>The genome sequence and structure of rice chromosome 1.</title>
        <authorList>
            <person name="Sasaki T."/>
            <person name="Matsumoto T."/>
            <person name="Yamamoto K."/>
            <person name="Sakata K."/>
            <person name="Baba T."/>
            <person name="Katayose Y."/>
            <person name="Wu J."/>
            <person name="Niimura Y."/>
            <person name="Cheng Z."/>
            <person name="Nagamura Y."/>
            <person name="Antonio B.A."/>
            <person name="Kanamori H."/>
            <person name="Hosokawa S."/>
            <person name="Masukawa M."/>
            <person name="Arikawa K."/>
            <person name="Chiden Y."/>
            <person name="Hayashi M."/>
            <person name="Okamoto M."/>
            <person name="Ando T."/>
            <person name="Aoki H."/>
            <person name="Arita K."/>
            <person name="Hamada M."/>
            <person name="Harada C."/>
            <person name="Hijishita S."/>
            <person name="Honda M."/>
            <person name="Ichikawa Y."/>
            <person name="Idonuma A."/>
            <person name="Iijima M."/>
            <person name="Ikeda M."/>
            <person name="Ikeno M."/>
            <person name="Itoh S."/>
            <person name="Itoh T."/>
            <person name="Itoh Y."/>
            <person name="Itoh Y."/>
            <person name="Iwabuchi A."/>
            <person name="Kamiya K."/>
            <person name="Karasawa W."/>
            <person name="Katagiri S."/>
            <person name="Kikuta A."/>
            <person name="Kobayashi N."/>
            <person name="Kono I."/>
            <person name="Machita K."/>
            <person name="Maehara T."/>
            <person name="Mizuno H."/>
            <person name="Mizubayashi T."/>
            <person name="Mukai Y."/>
            <person name="Nagasaki H."/>
            <person name="Nakashima M."/>
            <person name="Nakama Y."/>
            <person name="Nakamichi Y."/>
            <person name="Nakamura M."/>
            <person name="Namiki N."/>
            <person name="Negishi M."/>
            <person name="Ohta I."/>
            <person name="Ono N."/>
            <person name="Saji S."/>
            <person name="Sakai K."/>
            <person name="Shibata M."/>
            <person name="Shimokawa T."/>
            <person name="Shomura A."/>
            <person name="Song J."/>
            <person name="Takazaki Y."/>
            <person name="Terasawa K."/>
            <person name="Tsuji K."/>
            <person name="Waki K."/>
            <person name="Yamagata H."/>
            <person name="Yamane H."/>
            <person name="Yoshiki S."/>
            <person name="Yoshihara R."/>
            <person name="Yukawa K."/>
            <person name="Zhong H."/>
            <person name="Iwama H."/>
            <person name="Endo T."/>
            <person name="Ito H."/>
            <person name="Hahn J.H."/>
            <person name="Kim H.I."/>
            <person name="Eun M.Y."/>
            <person name="Yano M."/>
            <person name="Jiang J."/>
            <person name="Gojobori T."/>
        </authorList>
    </citation>
    <scope>NUCLEOTIDE SEQUENCE [LARGE SCALE GENOMIC DNA]</scope>
</reference>
<protein>
    <submittedName>
        <fullName evidence="1">Uncharacterized protein</fullName>
    </submittedName>
</protein>
<dbReference type="EMBL" id="AP003562">
    <property type="protein sequence ID" value="BAB92724.1"/>
    <property type="molecule type" value="Genomic_DNA"/>
</dbReference>
<evidence type="ECO:0000313" key="1">
    <source>
        <dbReference type="EMBL" id="BAB92724.1"/>
    </source>
</evidence>
<organism evidence="1">
    <name type="scientific">Oryza sativa subsp. japonica</name>
    <name type="common">Rice</name>
    <dbReference type="NCBI Taxonomy" id="39947"/>
    <lineage>
        <taxon>Eukaryota</taxon>
        <taxon>Viridiplantae</taxon>
        <taxon>Streptophyta</taxon>
        <taxon>Embryophyta</taxon>
        <taxon>Tracheophyta</taxon>
        <taxon>Spermatophyta</taxon>
        <taxon>Magnoliopsida</taxon>
        <taxon>Liliopsida</taxon>
        <taxon>Poales</taxon>
        <taxon>Poaceae</taxon>
        <taxon>BOP clade</taxon>
        <taxon>Oryzoideae</taxon>
        <taxon>Oryzeae</taxon>
        <taxon>Oryzinae</taxon>
        <taxon>Oryza</taxon>
        <taxon>Oryza sativa</taxon>
    </lineage>
</organism>
<sequence>MAGQILPPPPLASSNVRGGAIALLRTTSPFGALVGNTPPPLPASGVGVHKHMPSNADASSSSVSVPAFLAILCAELASAAVTSPTGASSISNTG</sequence>
<accession>Q8LQD1</accession>
<gene>
    <name evidence="1" type="primary">B1108H10.13</name>
</gene>
<name>Q8LQD1_ORYSJ</name>
<dbReference type="Proteomes" id="UP000817658">
    <property type="component" value="Chromosome 1"/>
</dbReference>